<keyword evidence="3" id="KW-1185">Reference proteome</keyword>
<accession>A0AAV4BA24</accession>
<gene>
    <name evidence="2" type="ORF">PoB_004251300</name>
</gene>
<dbReference type="EMBL" id="BLXT01004638">
    <property type="protein sequence ID" value="GFO16008.1"/>
    <property type="molecule type" value="Genomic_DNA"/>
</dbReference>
<protein>
    <recommendedName>
        <fullName evidence="4">HSF-type DNA-binding domain-containing protein</fullName>
    </recommendedName>
</protein>
<evidence type="ECO:0000256" key="1">
    <source>
        <dbReference type="SAM" id="MobiDB-lite"/>
    </source>
</evidence>
<proteinExistence type="predicted"/>
<comment type="caution">
    <text evidence="2">The sequence shown here is derived from an EMBL/GenBank/DDBJ whole genome shotgun (WGS) entry which is preliminary data.</text>
</comment>
<organism evidence="2 3">
    <name type="scientific">Plakobranchus ocellatus</name>
    <dbReference type="NCBI Taxonomy" id="259542"/>
    <lineage>
        <taxon>Eukaryota</taxon>
        <taxon>Metazoa</taxon>
        <taxon>Spiralia</taxon>
        <taxon>Lophotrochozoa</taxon>
        <taxon>Mollusca</taxon>
        <taxon>Gastropoda</taxon>
        <taxon>Heterobranchia</taxon>
        <taxon>Euthyneura</taxon>
        <taxon>Panpulmonata</taxon>
        <taxon>Sacoglossa</taxon>
        <taxon>Placobranchoidea</taxon>
        <taxon>Plakobranchidae</taxon>
        <taxon>Plakobranchus</taxon>
    </lineage>
</organism>
<evidence type="ECO:0000313" key="2">
    <source>
        <dbReference type="EMBL" id="GFO16008.1"/>
    </source>
</evidence>
<reference evidence="2 3" key="1">
    <citation type="journal article" date="2021" name="Elife">
        <title>Chloroplast acquisition without the gene transfer in kleptoplastic sea slugs, Plakobranchus ocellatus.</title>
        <authorList>
            <person name="Maeda T."/>
            <person name="Takahashi S."/>
            <person name="Yoshida T."/>
            <person name="Shimamura S."/>
            <person name="Takaki Y."/>
            <person name="Nagai Y."/>
            <person name="Toyoda A."/>
            <person name="Suzuki Y."/>
            <person name="Arimoto A."/>
            <person name="Ishii H."/>
            <person name="Satoh N."/>
            <person name="Nishiyama T."/>
            <person name="Hasebe M."/>
            <person name="Maruyama T."/>
            <person name="Minagawa J."/>
            <person name="Obokata J."/>
            <person name="Shigenobu S."/>
        </authorList>
    </citation>
    <scope>NUCLEOTIDE SEQUENCE [LARGE SCALE GENOMIC DNA]</scope>
</reference>
<dbReference type="PANTHER" id="PTHR34415">
    <property type="entry name" value="INTEGRASE CATALYTIC DOMAIN-CONTAINING PROTEIN"/>
    <property type="match status" value="1"/>
</dbReference>
<evidence type="ECO:0000313" key="3">
    <source>
        <dbReference type="Proteomes" id="UP000735302"/>
    </source>
</evidence>
<sequence>MPPASDLCWTYQSSFKAITEAVNNNDRKQVLIRNFYQHLTIVKQERPYYQEVYEKACWVRKGKTLVPTYDWSTFLAEYFTKIKGIKSFQHFYMISSGFVIVRDMSSDKKSHHIIIKHPHQNHMPAVMEAPGLSCQRQWYLFKEIRPFIAADKENIVARQPSIPLPKPTTGVDRGHSQGVTVSNKE</sequence>
<feature type="region of interest" description="Disordered" evidence="1">
    <location>
        <begin position="159"/>
        <end position="185"/>
    </location>
</feature>
<evidence type="ECO:0008006" key="4">
    <source>
        <dbReference type="Google" id="ProtNLM"/>
    </source>
</evidence>
<name>A0AAV4BA24_9GAST</name>
<dbReference type="PANTHER" id="PTHR34415:SF1">
    <property type="entry name" value="INTEGRASE CATALYTIC DOMAIN-CONTAINING PROTEIN"/>
    <property type="match status" value="1"/>
</dbReference>
<dbReference type="Proteomes" id="UP000735302">
    <property type="component" value="Unassembled WGS sequence"/>
</dbReference>
<dbReference type="AlphaFoldDB" id="A0AAV4BA24"/>